<organism evidence="3 4">
    <name type="scientific">Escherichia coli TA447</name>
    <dbReference type="NCBI Taxonomy" id="656447"/>
    <lineage>
        <taxon>Bacteria</taxon>
        <taxon>Pseudomonadati</taxon>
        <taxon>Pseudomonadota</taxon>
        <taxon>Gammaproteobacteria</taxon>
        <taxon>Enterobacterales</taxon>
        <taxon>Enterobacteriaceae</taxon>
        <taxon>Escherichia</taxon>
    </lineage>
</organism>
<evidence type="ECO:0008006" key="5">
    <source>
        <dbReference type="Google" id="ProtNLM"/>
    </source>
</evidence>
<evidence type="ECO:0000313" key="3">
    <source>
        <dbReference type="EMBL" id="OSK92661.1"/>
    </source>
</evidence>
<reference evidence="3 4" key="1">
    <citation type="submission" date="2010-04" db="EMBL/GenBank/DDBJ databases">
        <title>The Genome Sequence of Escherichia coli TA447.</title>
        <authorList>
            <consortium name="The Broad Institute Genome Sequencing Platform"/>
            <consortium name="The Broad Institute Genome Sequencing Center for Infectious Disease"/>
            <person name="Feldgarden M."/>
            <person name="Gordon D.M."/>
            <person name="Johnson J.R."/>
            <person name="Johnston B.D."/>
            <person name="Young S."/>
            <person name="Zeng Q."/>
            <person name="Koehrsen M."/>
            <person name="Alvarado L."/>
            <person name="Berlin A.M."/>
            <person name="Borenstein D."/>
            <person name="Chapman S.B."/>
            <person name="Chen Z."/>
            <person name="Engels R."/>
            <person name="Freedman E."/>
            <person name="Gellesch M."/>
            <person name="Goldberg J."/>
            <person name="Griggs A."/>
            <person name="Gujja S."/>
            <person name="Heilman E.R."/>
            <person name="Heiman D.I."/>
            <person name="Hepburn T.A."/>
            <person name="Howarth C."/>
            <person name="Jen D."/>
            <person name="Larson L."/>
            <person name="Mehta T."/>
            <person name="Park D."/>
            <person name="Pearson M."/>
            <person name="Richards J."/>
            <person name="Roberts A."/>
            <person name="Saif S."/>
            <person name="Shea T.D."/>
            <person name="Shenoy N."/>
            <person name="Sisk P."/>
            <person name="Stolte C."/>
            <person name="Sykes S.N."/>
            <person name="Walk T."/>
            <person name="White J."/>
            <person name="Yandava C."/>
            <person name="Haas B."/>
            <person name="Henn M.R."/>
            <person name="Nusbaum C."/>
            <person name="Birren B."/>
        </authorList>
    </citation>
    <scope>NUCLEOTIDE SEQUENCE [LARGE SCALE GENOMIC DNA]</scope>
    <source>
        <strain evidence="3 4">TA447</strain>
    </source>
</reference>
<dbReference type="Proteomes" id="UP000193942">
    <property type="component" value="Unassembled WGS sequence"/>
</dbReference>
<feature type="region of interest" description="Disordered" evidence="2">
    <location>
        <begin position="245"/>
        <end position="272"/>
    </location>
</feature>
<feature type="compositionally biased region" description="Polar residues" evidence="2">
    <location>
        <begin position="501"/>
        <end position="519"/>
    </location>
</feature>
<protein>
    <recommendedName>
        <fullName evidence="5">Integrating conjugative element protein, PFL_4711 family</fullName>
    </recommendedName>
</protein>
<feature type="coiled-coil region" evidence="1">
    <location>
        <begin position="455"/>
        <end position="482"/>
    </location>
</feature>
<dbReference type="EMBL" id="ADIZ01000031">
    <property type="protein sequence ID" value="OSK92661.1"/>
    <property type="molecule type" value="Genomic_DNA"/>
</dbReference>
<feature type="region of interest" description="Disordered" evidence="2">
    <location>
        <begin position="497"/>
        <end position="525"/>
    </location>
</feature>
<keyword evidence="1" id="KW-0175">Coiled coil</keyword>
<evidence type="ECO:0000256" key="2">
    <source>
        <dbReference type="SAM" id="MobiDB-lite"/>
    </source>
</evidence>
<sequence length="525" mass="55691">MAAMLRRRTVMPRLPCGVPTAAARNGARNSWAVRIFRGKQIMKHKPQLTNIVALAVMLACSTMAGAAENERSTFGLSLPQVNDSAIGYGKSIDGAISDKLFYTLGGGSVISQPATRSNMKKLGVDIGWSSNLMCGNFDLKTTVSNQLNGVTDGFKNLMGDVIQGATGAVASLPAMVIQRANPGLYDTLTNGVLQANVAFDKAQLNCQNMAKRMMEFSDSSKWTQAAVMEEYKSLVNSGEADAVSADNKAQKMTGKKGSTWIGGQSRGGAGQPAIRPTHDLAAAGFNMMNNLPVTSTSTISAASCTGGLCSKFSNAEEAAKAVVKVLGDRSMRTCVNAAECTSGDEDQQPGTSVAGTGFAPMLEEAIKVNTEQLVKLVNGTEKPTAANLAKLRSGSLTVTAGVIKALQRDPDNAALTGRLAGELAMADTVETALLMRRMIMTGMSEPNATEQPRAVADGERRIEALDREIAALKNEMELKRELARNSVLTIIERENQRVGVNPQTESADSSDTRINQLEQGTDEDE</sequence>
<dbReference type="AlphaFoldDB" id="A0A1X3IWT4"/>
<evidence type="ECO:0000313" key="4">
    <source>
        <dbReference type="Proteomes" id="UP000193942"/>
    </source>
</evidence>
<accession>A0A1X3IWT4</accession>
<dbReference type="InterPro" id="IPR021204">
    <property type="entry name" value="Integr_conj_element_PFL4711"/>
</dbReference>
<dbReference type="NCBIfam" id="TIGR03755">
    <property type="entry name" value="conj_TIGR03755"/>
    <property type="match status" value="1"/>
</dbReference>
<name>A0A1X3IWT4_ECOLX</name>
<comment type="caution">
    <text evidence="3">The sequence shown here is derived from an EMBL/GenBank/DDBJ whole genome shotgun (WGS) entry which is preliminary data.</text>
</comment>
<evidence type="ECO:0000256" key="1">
    <source>
        <dbReference type="SAM" id="Coils"/>
    </source>
</evidence>
<proteinExistence type="predicted"/>
<gene>
    <name evidence="3" type="ORF">ECXG_01172</name>
</gene>